<evidence type="ECO:0000313" key="1">
    <source>
        <dbReference type="EMBL" id="AVP96416.1"/>
    </source>
</evidence>
<organism evidence="1 2">
    <name type="scientific">Ahniella affigens</name>
    <dbReference type="NCBI Taxonomy" id="2021234"/>
    <lineage>
        <taxon>Bacteria</taxon>
        <taxon>Pseudomonadati</taxon>
        <taxon>Pseudomonadota</taxon>
        <taxon>Gammaproteobacteria</taxon>
        <taxon>Lysobacterales</taxon>
        <taxon>Rhodanobacteraceae</taxon>
        <taxon>Ahniella</taxon>
    </lineage>
</organism>
<dbReference type="OrthoDB" id="7055846at2"/>
<sequence length="238" mass="27232">MFLIDRIKHQLHQDIVADPVLHARVLNLYLCGEAYPHAVNDYFPVAAVRDPDLAEAMRQHQADEDKHIALYAKAIQKLGEPVQQLPPEHIFNHVIRQHSAETWHVEPEMADDQRTRRVASFLAHAHILEKRVARSLEYHLEACNRAADPYPAKAVAAVLGDEQRHVSYTHDAVFHLLPRAEAAALLRSHERAEARANLDFSSNQLRRLLREETQHWPTARRGFYRACAAVMRGVLHCA</sequence>
<dbReference type="AlphaFoldDB" id="A0A2P1PNL4"/>
<dbReference type="KEGG" id="xba:C7S18_04050"/>
<dbReference type="EMBL" id="CP027860">
    <property type="protein sequence ID" value="AVP96416.1"/>
    <property type="molecule type" value="Genomic_DNA"/>
</dbReference>
<dbReference type="InterPro" id="IPR009078">
    <property type="entry name" value="Ferritin-like_SF"/>
</dbReference>
<protein>
    <recommendedName>
        <fullName evidence="3">Ferritin-like domain-containing protein</fullName>
    </recommendedName>
</protein>
<dbReference type="SUPFAM" id="SSF47240">
    <property type="entry name" value="Ferritin-like"/>
    <property type="match status" value="1"/>
</dbReference>
<name>A0A2P1PNL4_9GAMM</name>
<dbReference type="InterPro" id="IPR012347">
    <property type="entry name" value="Ferritin-like"/>
</dbReference>
<dbReference type="Proteomes" id="UP000241074">
    <property type="component" value="Chromosome"/>
</dbReference>
<dbReference type="Pfam" id="PF13668">
    <property type="entry name" value="Ferritin_2"/>
    <property type="match status" value="1"/>
</dbReference>
<proteinExistence type="predicted"/>
<reference evidence="1 2" key="1">
    <citation type="submission" date="2018-03" db="EMBL/GenBank/DDBJ databases">
        <title>Ahniella affigens gen. nov., sp. nov., a gammaproteobacterium isolated from sandy soil near a stream.</title>
        <authorList>
            <person name="Ko Y."/>
            <person name="Kim J.-H."/>
        </authorList>
    </citation>
    <scope>NUCLEOTIDE SEQUENCE [LARGE SCALE GENOMIC DNA]</scope>
    <source>
        <strain evidence="1 2">D13</strain>
    </source>
</reference>
<reference evidence="1 2" key="2">
    <citation type="submission" date="2018-03" db="EMBL/GenBank/DDBJ databases">
        <authorList>
            <person name="Keele B.F."/>
        </authorList>
    </citation>
    <scope>NUCLEOTIDE SEQUENCE [LARGE SCALE GENOMIC DNA]</scope>
    <source>
        <strain evidence="1 2">D13</strain>
    </source>
</reference>
<dbReference type="RefSeq" id="WP_106890345.1">
    <property type="nucleotide sequence ID" value="NZ_CP027860.1"/>
</dbReference>
<gene>
    <name evidence="1" type="ORF">C7S18_04050</name>
</gene>
<evidence type="ECO:0000313" key="2">
    <source>
        <dbReference type="Proteomes" id="UP000241074"/>
    </source>
</evidence>
<evidence type="ECO:0008006" key="3">
    <source>
        <dbReference type="Google" id="ProtNLM"/>
    </source>
</evidence>
<accession>A0A2P1PNL4</accession>
<keyword evidence="2" id="KW-1185">Reference proteome</keyword>
<dbReference type="Gene3D" id="1.20.1260.10">
    <property type="match status" value="1"/>
</dbReference>